<accession>A0A8C4VDK5</accession>
<dbReference type="Ensembl" id="ENSFTIT00000023862.1">
    <property type="protein sequence ID" value="ENSFTIP00000022911.1"/>
    <property type="gene ID" value="ENSFTIG00000014745.1"/>
</dbReference>
<dbReference type="OrthoDB" id="10492703at2759"/>
<reference evidence="2" key="2">
    <citation type="submission" date="2025-09" db="UniProtKB">
        <authorList>
            <consortium name="Ensembl"/>
        </authorList>
    </citation>
    <scope>IDENTIFICATION</scope>
</reference>
<protein>
    <submittedName>
        <fullName evidence="2">Uncharacterized protein</fullName>
    </submittedName>
</protein>
<feature type="region of interest" description="Disordered" evidence="1">
    <location>
        <begin position="36"/>
        <end position="95"/>
    </location>
</feature>
<organism evidence="2 3">
    <name type="scientific">Falco tinnunculus</name>
    <name type="common">Common kestrel</name>
    <dbReference type="NCBI Taxonomy" id="100819"/>
    <lineage>
        <taxon>Eukaryota</taxon>
        <taxon>Metazoa</taxon>
        <taxon>Chordata</taxon>
        <taxon>Craniata</taxon>
        <taxon>Vertebrata</taxon>
        <taxon>Euteleostomi</taxon>
        <taxon>Archelosauria</taxon>
        <taxon>Archosauria</taxon>
        <taxon>Dinosauria</taxon>
        <taxon>Saurischia</taxon>
        <taxon>Theropoda</taxon>
        <taxon>Coelurosauria</taxon>
        <taxon>Aves</taxon>
        <taxon>Neognathae</taxon>
        <taxon>Neoaves</taxon>
        <taxon>Telluraves</taxon>
        <taxon>Australaves</taxon>
        <taxon>Falconiformes</taxon>
        <taxon>Falconidae</taxon>
        <taxon>Falco</taxon>
    </lineage>
</organism>
<feature type="compositionally biased region" description="Basic and acidic residues" evidence="1">
    <location>
        <begin position="60"/>
        <end position="91"/>
    </location>
</feature>
<name>A0A8C4VDK5_FALTI</name>
<proteinExistence type="predicted"/>
<keyword evidence="3" id="KW-1185">Reference proteome</keyword>
<evidence type="ECO:0000313" key="2">
    <source>
        <dbReference type="Ensembl" id="ENSFTIP00000022911.1"/>
    </source>
</evidence>
<evidence type="ECO:0000313" key="3">
    <source>
        <dbReference type="Proteomes" id="UP000694562"/>
    </source>
</evidence>
<sequence length="121" mass="13302">SVHSAEPPAKDLCSRDEQCFLSLLRIDKPLDCLNKDAKHQSAESVSLVPPDATEPNGEQTDDHGDQVRENSKGYRDLNGKKHEAHHAHEDEPAAPARVAAHCGCSLPLTPRFCKTQRARSN</sequence>
<dbReference type="Proteomes" id="UP000694562">
    <property type="component" value="Unplaced"/>
</dbReference>
<dbReference type="OMA" id="KHEAHHA"/>
<reference evidence="2" key="1">
    <citation type="submission" date="2025-08" db="UniProtKB">
        <authorList>
            <consortium name="Ensembl"/>
        </authorList>
    </citation>
    <scope>IDENTIFICATION</scope>
</reference>
<evidence type="ECO:0000256" key="1">
    <source>
        <dbReference type="SAM" id="MobiDB-lite"/>
    </source>
</evidence>
<dbReference type="AlphaFoldDB" id="A0A8C4VDK5"/>